<dbReference type="EMBL" id="HG002126">
    <property type="protein sequence ID" value="CDF40124.1"/>
    <property type="molecule type" value="Genomic_DNA"/>
</dbReference>
<accession>R7QPT6</accession>
<evidence type="ECO:0000313" key="1">
    <source>
        <dbReference type="EMBL" id="CDF40124.1"/>
    </source>
</evidence>
<name>R7QPT6_CHOCR</name>
<keyword evidence="2" id="KW-1185">Reference proteome</keyword>
<dbReference type="GeneID" id="17318130"/>
<dbReference type="RefSeq" id="XP_005710418.1">
    <property type="nucleotide sequence ID" value="XM_005710361.1"/>
</dbReference>
<dbReference type="Proteomes" id="UP000012073">
    <property type="component" value="Unassembled WGS sequence"/>
</dbReference>
<reference evidence="2" key="1">
    <citation type="journal article" date="2013" name="Proc. Natl. Acad. Sci. U.S.A.">
        <title>Genome structure and metabolic features in the red seaweed Chondrus crispus shed light on evolution of the Archaeplastida.</title>
        <authorList>
            <person name="Collen J."/>
            <person name="Porcel B."/>
            <person name="Carre W."/>
            <person name="Ball S.G."/>
            <person name="Chaparro C."/>
            <person name="Tonon T."/>
            <person name="Barbeyron T."/>
            <person name="Michel G."/>
            <person name="Noel B."/>
            <person name="Valentin K."/>
            <person name="Elias M."/>
            <person name="Artiguenave F."/>
            <person name="Arun A."/>
            <person name="Aury J.M."/>
            <person name="Barbosa-Neto J.F."/>
            <person name="Bothwell J.H."/>
            <person name="Bouget F.Y."/>
            <person name="Brillet L."/>
            <person name="Cabello-Hurtado F."/>
            <person name="Capella-Gutierrez S."/>
            <person name="Charrier B."/>
            <person name="Cladiere L."/>
            <person name="Cock J.M."/>
            <person name="Coelho S.M."/>
            <person name="Colleoni C."/>
            <person name="Czjzek M."/>
            <person name="Da Silva C."/>
            <person name="Delage L."/>
            <person name="Denoeud F."/>
            <person name="Deschamps P."/>
            <person name="Dittami S.M."/>
            <person name="Gabaldon T."/>
            <person name="Gachon C.M."/>
            <person name="Groisillier A."/>
            <person name="Herve C."/>
            <person name="Jabbari K."/>
            <person name="Katinka M."/>
            <person name="Kloareg B."/>
            <person name="Kowalczyk N."/>
            <person name="Labadie K."/>
            <person name="Leblanc C."/>
            <person name="Lopez P.J."/>
            <person name="McLachlan D.H."/>
            <person name="Meslet-Cladiere L."/>
            <person name="Moustafa A."/>
            <person name="Nehr Z."/>
            <person name="Nyvall Collen P."/>
            <person name="Panaud O."/>
            <person name="Partensky F."/>
            <person name="Poulain J."/>
            <person name="Rensing S.A."/>
            <person name="Rousvoal S."/>
            <person name="Samson G."/>
            <person name="Symeonidi A."/>
            <person name="Weissenbach J."/>
            <person name="Zambounis A."/>
            <person name="Wincker P."/>
            <person name="Boyen C."/>
        </authorList>
    </citation>
    <scope>NUCLEOTIDE SEQUENCE [LARGE SCALE GENOMIC DNA]</scope>
    <source>
        <strain evidence="2">cv. Stackhouse</strain>
    </source>
</reference>
<dbReference type="AlphaFoldDB" id="R7QPT6"/>
<proteinExistence type="predicted"/>
<sequence>MLKGIKALYCAVSIIFPKKSARDTARCISAQLTLQAVAVDVHNLRRIANTINIPHVPLRLLTDLHLHSPTFTTISLQ</sequence>
<dbReference type="Gramene" id="CDF40124">
    <property type="protein sequence ID" value="CDF40124"/>
    <property type="gene ID" value="CHC_T00006995001"/>
</dbReference>
<protein>
    <submittedName>
        <fullName evidence="1">Uncharacterized protein</fullName>
    </submittedName>
</protein>
<gene>
    <name evidence="1" type="ORF">CHC_T00006995001</name>
</gene>
<evidence type="ECO:0000313" key="2">
    <source>
        <dbReference type="Proteomes" id="UP000012073"/>
    </source>
</evidence>
<organism evidence="1 2">
    <name type="scientific">Chondrus crispus</name>
    <name type="common">Carrageen Irish moss</name>
    <name type="synonym">Polymorpha crispa</name>
    <dbReference type="NCBI Taxonomy" id="2769"/>
    <lineage>
        <taxon>Eukaryota</taxon>
        <taxon>Rhodophyta</taxon>
        <taxon>Florideophyceae</taxon>
        <taxon>Rhodymeniophycidae</taxon>
        <taxon>Gigartinales</taxon>
        <taxon>Gigartinaceae</taxon>
        <taxon>Chondrus</taxon>
    </lineage>
</organism>
<dbReference type="KEGG" id="ccp:CHC_T00006995001"/>